<accession>A0A7S0TB80</accession>
<dbReference type="EMBL" id="HBFH01000349">
    <property type="protein sequence ID" value="CAD8730558.1"/>
    <property type="molecule type" value="Transcribed_RNA"/>
</dbReference>
<proteinExistence type="predicted"/>
<gene>
    <name evidence="1" type="ORF">CFRA1165_LOCUS247</name>
</gene>
<name>A0A7S0TB80_9STRA</name>
<reference evidence="1" key="1">
    <citation type="submission" date="2021-01" db="EMBL/GenBank/DDBJ databases">
        <authorList>
            <person name="Corre E."/>
            <person name="Pelletier E."/>
            <person name="Niang G."/>
            <person name="Scheremetjew M."/>
            <person name="Finn R."/>
            <person name="Kale V."/>
            <person name="Holt S."/>
            <person name="Cochrane G."/>
            <person name="Meng A."/>
            <person name="Brown T."/>
            <person name="Cohen L."/>
        </authorList>
    </citation>
    <scope>NUCLEOTIDE SEQUENCE</scope>
    <source>
        <strain evidence="1">CCMP3189</strain>
    </source>
</reference>
<evidence type="ECO:0000313" key="1">
    <source>
        <dbReference type="EMBL" id="CAD8730558.1"/>
    </source>
</evidence>
<protein>
    <submittedName>
        <fullName evidence="1">Uncharacterized protein</fullName>
    </submittedName>
</protein>
<dbReference type="AlphaFoldDB" id="A0A7S0TB80"/>
<sequence>MKPGGGRRRRKMVRALSFVSNLAVAQSIVVTTSMLRSTEVTLGKFVISRPMPAFQEPEAVPVAPSSEPFALWAPEDVAIAAMGTLAGVAAHFPVPASLAVGAGLTWAAHNEREYGLGLLARGVGKAGLYTYALTERVVEEMMASDIGQASKKALDELIETGGEALMSEASKHLRSATDQFEVAKGKVQAQLETMRSFPLPLLNVEMPKMDAPLQFAE</sequence>
<organism evidence="1">
    <name type="scientific">Chrysocystis fragilis</name>
    <dbReference type="NCBI Taxonomy" id="1411660"/>
    <lineage>
        <taxon>Eukaryota</taxon>
        <taxon>Sar</taxon>
        <taxon>Stramenopiles</taxon>
        <taxon>Ochrophyta</taxon>
        <taxon>Pelagophyceae</taxon>
        <taxon>Sarcinochrysidales</taxon>
        <taxon>Chrysocystaceae</taxon>
        <taxon>Chrysocystis</taxon>
    </lineage>
</organism>